<reference evidence="2" key="1">
    <citation type="submission" date="2019-11" db="EMBL/GenBank/DDBJ databases">
        <authorList>
            <person name="Feng L."/>
        </authorList>
    </citation>
    <scope>NUCLEOTIDE SEQUENCE</scope>
    <source>
        <strain evidence="2">CnexileLFYP112</strain>
    </source>
</reference>
<gene>
    <name evidence="2" type="ORF">CNLFYP112_02071</name>
</gene>
<evidence type="ECO:0000256" key="1">
    <source>
        <dbReference type="SAM" id="MobiDB-lite"/>
    </source>
</evidence>
<evidence type="ECO:0000313" key="2">
    <source>
        <dbReference type="EMBL" id="VYT16678.1"/>
    </source>
</evidence>
<name>A0A6N2UGH6_9FIRM</name>
<accession>A0A6N2UGH6</accession>
<organism evidence="2">
    <name type="scientific">[Clostridium] nexile</name>
    <dbReference type="NCBI Taxonomy" id="29361"/>
    <lineage>
        <taxon>Bacteria</taxon>
        <taxon>Bacillati</taxon>
        <taxon>Bacillota</taxon>
        <taxon>Clostridia</taxon>
        <taxon>Lachnospirales</taxon>
        <taxon>Lachnospiraceae</taxon>
        <taxon>Tyzzerella</taxon>
    </lineage>
</organism>
<feature type="region of interest" description="Disordered" evidence="1">
    <location>
        <begin position="1"/>
        <end position="25"/>
    </location>
</feature>
<protein>
    <submittedName>
        <fullName evidence="2">Uncharacterized protein</fullName>
    </submittedName>
</protein>
<sequence length="130" mass="15534">MKISKAEREQSRLNMEEKERRRQEVYEQNKNKPVLDEYYKWCVQEDLIALERDIKVATLLLKNHVSRLQVLILTNLPVEIVVSIEKDIQYKENDTILEYITETLRNIGALMKVEKLSKEEFELIRVNISQ</sequence>
<proteinExistence type="predicted"/>
<dbReference type="AlphaFoldDB" id="A0A6N2UGH6"/>
<dbReference type="EMBL" id="CACRTG010000018">
    <property type="protein sequence ID" value="VYT16678.1"/>
    <property type="molecule type" value="Genomic_DNA"/>
</dbReference>